<evidence type="ECO:0008006" key="3">
    <source>
        <dbReference type="Google" id="ProtNLM"/>
    </source>
</evidence>
<reference evidence="2" key="1">
    <citation type="journal article" date="2021" name="Proc. Natl. Acad. Sci. U.S.A.">
        <title>A Catalog of Tens of Thousands of Viruses from Human Metagenomes Reveals Hidden Associations with Chronic Diseases.</title>
        <authorList>
            <person name="Tisza M.J."/>
            <person name="Buck C.B."/>
        </authorList>
    </citation>
    <scope>NUCLEOTIDE SEQUENCE</scope>
    <source>
        <strain evidence="2">Ct9P15</strain>
    </source>
</reference>
<dbReference type="Pfam" id="PF07120">
    <property type="entry name" value="DUF1376"/>
    <property type="match status" value="1"/>
</dbReference>
<evidence type="ECO:0000256" key="1">
    <source>
        <dbReference type="SAM" id="MobiDB-lite"/>
    </source>
</evidence>
<feature type="region of interest" description="Disordered" evidence="1">
    <location>
        <begin position="87"/>
        <end position="119"/>
    </location>
</feature>
<proteinExistence type="predicted"/>
<sequence>MNYVQFHVGDWDSSTRLLSPLEKGVYIDLLMLYYSVERPLMRSECERISRAYAPEEKAALEYVLDRFFHREGDVYAHRRCDEEIAKTAEKSEKASKSARARWNKGSRGKKASDANANDMQNGCTCNADADANGMQTHSERNADAMLTNNQEPITNKETERKKKEKRQAITHAFNLDTLPEDWRTFCEQLRPDLNPDTVFASFSGYYRIGKGKDTMRSGKGWNQSWLNWVKREKEIASRKPAGSTAHQQPEVFDEAYYEGSMNPDGTANWG</sequence>
<feature type="compositionally biased region" description="Basic residues" evidence="1">
    <location>
        <begin position="96"/>
        <end position="109"/>
    </location>
</feature>
<protein>
    <recommendedName>
        <fullName evidence="3">DUF1376 domain-containing protein</fullName>
    </recommendedName>
</protein>
<dbReference type="InterPro" id="IPR010781">
    <property type="entry name" value="DUF1376"/>
</dbReference>
<accession>A0A8S5MF19</accession>
<organism evidence="2">
    <name type="scientific">Podoviridae sp. ct9P15</name>
    <dbReference type="NCBI Taxonomy" id="2826543"/>
    <lineage>
        <taxon>Viruses</taxon>
        <taxon>Duplodnaviria</taxon>
        <taxon>Heunggongvirae</taxon>
        <taxon>Uroviricota</taxon>
        <taxon>Caudoviricetes</taxon>
    </lineage>
</organism>
<evidence type="ECO:0000313" key="2">
    <source>
        <dbReference type="EMBL" id="DAD80929.1"/>
    </source>
</evidence>
<dbReference type="EMBL" id="BK014892">
    <property type="protein sequence ID" value="DAD80929.1"/>
    <property type="molecule type" value="Genomic_DNA"/>
</dbReference>
<name>A0A8S5MF19_9CAUD</name>